<gene>
    <name evidence="2" type="ORF">Tci_015788</name>
</gene>
<protein>
    <submittedName>
        <fullName evidence="2">NAD-dependent protein deacylase SRT2</fullName>
    </submittedName>
</protein>
<accession>A0A6L2K4T2</accession>
<proteinExistence type="predicted"/>
<evidence type="ECO:0000313" key="2">
    <source>
        <dbReference type="EMBL" id="GEU43810.1"/>
    </source>
</evidence>
<feature type="compositionally biased region" description="Basic and acidic residues" evidence="1">
    <location>
        <begin position="76"/>
        <end position="88"/>
    </location>
</feature>
<name>A0A6L2K4T2_TANCI</name>
<evidence type="ECO:0000256" key="1">
    <source>
        <dbReference type="SAM" id="MobiDB-lite"/>
    </source>
</evidence>
<sequence>MSMALMMRTSSRSFFSSYGIVREVLTSFMTDAVHPAGKYTGNHQHYPFEDLLSICRRISAPGTTLEGVANPPSVSLKDRKVVPDSDPPSTKHVDLLYELFDKSTKFVALTRAGISTQ</sequence>
<feature type="region of interest" description="Disordered" evidence="1">
    <location>
        <begin position="66"/>
        <end position="88"/>
    </location>
</feature>
<comment type="caution">
    <text evidence="2">The sequence shown here is derived from an EMBL/GenBank/DDBJ whole genome shotgun (WGS) entry which is preliminary data.</text>
</comment>
<dbReference type="EMBL" id="BKCJ010001759">
    <property type="protein sequence ID" value="GEU43810.1"/>
    <property type="molecule type" value="Genomic_DNA"/>
</dbReference>
<organism evidence="2">
    <name type="scientific">Tanacetum cinerariifolium</name>
    <name type="common">Dalmatian daisy</name>
    <name type="synonym">Chrysanthemum cinerariifolium</name>
    <dbReference type="NCBI Taxonomy" id="118510"/>
    <lineage>
        <taxon>Eukaryota</taxon>
        <taxon>Viridiplantae</taxon>
        <taxon>Streptophyta</taxon>
        <taxon>Embryophyta</taxon>
        <taxon>Tracheophyta</taxon>
        <taxon>Spermatophyta</taxon>
        <taxon>Magnoliopsida</taxon>
        <taxon>eudicotyledons</taxon>
        <taxon>Gunneridae</taxon>
        <taxon>Pentapetalae</taxon>
        <taxon>asterids</taxon>
        <taxon>campanulids</taxon>
        <taxon>Asterales</taxon>
        <taxon>Asteraceae</taxon>
        <taxon>Asteroideae</taxon>
        <taxon>Anthemideae</taxon>
        <taxon>Anthemidinae</taxon>
        <taxon>Tanacetum</taxon>
    </lineage>
</organism>
<dbReference type="AlphaFoldDB" id="A0A6L2K4T2"/>
<reference evidence="2" key="1">
    <citation type="journal article" date="2019" name="Sci. Rep.">
        <title>Draft genome of Tanacetum cinerariifolium, the natural source of mosquito coil.</title>
        <authorList>
            <person name="Yamashiro T."/>
            <person name="Shiraishi A."/>
            <person name="Satake H."/>
            <person name="Nakayama K."/>
        </authorList>
    </citation>
    <scope>NUCLEOTIDE SEQUENCE</scope>
</reference>